<dbReference type="Pfam" id="PF12833">
    <property type="entry name" value="HTH_18"/>
    <property type="match status" value="1"/>
</dbReference>
<dbReference type="GO" id="GO:0043565">
    <property type="term" value="F:sequence-specific DNA binding"/>
    <property type="evidence" value="ECO:0007669"/>
    <property type="project" value="InterPro"/>
</dbReference>
<dbReference type="InterPro" id="IPR050204">
    <property type="entry name" value="AraC_XylS_family_regulators"/>
</dbReference>
<proteinExistence type="predicted"/>
<keyword evidence="6" id="KW-1185">Reference proteome</keyword>
<dbReference type="PANTHER" id="PTHR46796">
    <property type="entry name" value="HTH-TYPE TRANSCRIPTIONAL ACTIVATOR RHAS-RELATED"/>
    <property type="match status" value="1"/>
</dbReference>
<dbReference type="Proteomes" id="UP000298284">
    <property type="component" value="Unassembled WGS sequence"/>
</dbReference>
<dbReference type="Pfam" id="PF20240">
    <property type="entry name" value="DUF6597"/>
    <property type="match status" value="1"/>
</dbReference>
<evidence type="ECO:0000256" key="1">
    <source>
        <dbReference type="ARBA" id="ARBA00023015"/>
    </source>
</evidence>
<protein>
    <submittedName>
        <fullName evidence="5">AraC family transcriptional regulator</fullName>
    </submittedName>
</protein>
<dbReference type="InterPro" id="IPR018060">
    <property type="entry name" value="HTH_AraC"/>
</dbReference>
<keyword evidence="3" id="KW-0804">Transcription</keyword>
<feature type="domain" description="HTH araC/xylS-type" evidence="4">
    <location>
        <begin position="143"/>
        <end position="237"/>
    </location>
</feature>
<keyword evidence="2" id="KW-0238">DNA-binding</keyword>
<evidence type="ECO:0000256" key="3">
    <source>
        <dbReference type="ARBA" id="ARBA00023163"/>
    </source>
</evidence>
<evidence type="ECO:0000313" key="6">
    <source>
        <dbReference type="Proteomes" id="UP000298284"/>
    </source>
</evidence>
<accession>A0A4Z0MN95</accession>
<gene>
    <name evidence="5" type="ORF">EU557_13005</name>
</gene>
<dbReference type="SMART" id="SM00342">
    <property type="entry name" value="HTH_ARAC"/>
    <property type="match status" value="1"/>
</dbReference>
<reference evidence="5 6" key="1">
    <citation type="submission" date="2019-04" db="EMBL/GenBank/DDBJ databases">
        <authorList>
            <person name="Feng G."/>
            <person name="Zhang J."/>
            <person name="Zhu H."/>
        </authorList>
    </citation>
    <scope>NUCLEOTIDE SEQUENCE [LARGE SCALE GENOMIC DNA]</scope>
    <source>
        <strain evidence="5 6">JCM 19491</strain>
    </source>
</reference>
<dbReference type="GO" id="GO:0003700">
    <property type="term" value="F:DNA-binding transcription factor activity"/>
    <property type="evidence" value="ECO:0007669"/>
    <property type="project" value="InterPro"/>
</dbReference>
<evidence type="ECO:0000259" key="4">
    <source>
        <dbReference type="PROSITE" id="PS01124"/>
    </source>
</evidence>
<name>A0A4Z0MN95_9BACT</name>
<evidence type="ECO:0000313" key="5">
    <source>
        <dbReference type="EMBL" id="TGD80727.1"/>
    </source>
</evidence>
<dbReference type="PROSITE" id="PS01124">
    <property type="entry name" value="HTH_ARAC_FAMILY_2"/>
    <property type="match status" value="1"/>
</dbReference>
<dbReference type="AlphaFoldDB" id="A0A4Z0MN95"/>
<comment type="caution">
    <text evidence="5">The sequence shown here is derived from an EMBL/GenBank/DDBJ whole genome shotgun (WGS) entry which is preliminary data.</text>
</comment>
<organism evidence="5 6">
    <name type="scientific">Hymenobacter wooponensis</name>
    <dbReference type="NCBI Taxonomy" id="1525360"/>
    <lineage>
        <taxon>Bacteria</taxon>
        <taxon>Pseudomonadati</taxon>
        <taxon>Bacteroidota</taxon>
        <taxon>Cytophagia</taxon>
        <taxon>Cytophagales</taxon>
        <taxon>Hymenobacteraceae</taxon>
        <taxon>Hymenobacter</taxon>
    </lineage>
</organism>
<dbReference type="RefSeq" id="WP_135530870.1">
    <property type="nucleotide sequence ID" value="NZ_SRKZ01000003.1"/>
</dbReference>
<dbReference type="PANTHER" id="PTHR46796:SF15">
    <property type="entry name" value="BLL1074 PROTEIN"/>
    <property type="match status" value="1"/>
</dbReference>
<dbReference type="OrthoDB" id="635259at2"/>
<dbReference type="Gene3D" id="1.10.10.60">
    <property type="entry name" value="Homeodomain-like"/>
    <property type="match status" value="1"/>
</dbReference>
<dbReference type="EMBL" id="SRKZ01000003">
    <property type="protein sequence ID" value="TGD80727.1"/>
    <property type="molecule type" value="Genomic_DNA"/>
</dbReference>
<dbReference type="InterPro" id="IPR046532">
    <property type="entry name" value="DUF6597"/>
</dbReference>
<sequence length="251" mass="27867">MKNELAYQLAKPELALAQLVESFWMLKTDAGADKTIMVLPDGRIDVLFSYSATEPFHATLMGLGTEAGPTTLAAGMVMYAVSLRPLAAEYLLQTSVADIVNTARLLPSGFWGITLADLTDLGQFCAKLSTQLLGLLPATIDVRKQRLFATLTATNGTLPVQELAEEAGWSSRQINRYFQQYFGISLKTYCAILRFRASFPQLKAGHLFPELPFADQAHFIREVRKFAGVRPKELARNLDDRFIQFSAWPAE</sequence>
<keyword evidence="1" id="KW-0805">Transcription regulation</keyword>
<evidence type="ECO:0000256" key="2">
    <source>
        <dbReference type="ARBA" id="ARBA00023125"/>
    </source>
</evidence>